<dbReference type="EMBL" id="JAAAJA010000123">
    <property type="protein sequence ID" value="KAG0261511.1"/>
    <property type="molecule type" value="Genomic_DNA"/>
</dbReference>
<dbReference type="InterPro" id="IPR054498">
    <property type="entry name" value="2H-SAK"/>
</dbReference>
<keyword evidence="4" id="KW-1185">Reference proteome</keyword>
<dbReference type="OrthoDB" id="5545695at2759"/>
<name>A0A9P6U5K0_9FUNG</name>
<feature type="signal peptide" evidence="1">
    <location>
        <begin position="1"/>
        <end position="20"/>
    </location>
</feature>
<dbReference type="Pfam" id="PF22547">
    <property type="entry name" value="2H-SAK"/>
    <property type="match status" value="1"/>
</dbReference>
<evidence type="ECO:0000256" key="1">
    <source>
        <dbReference type="SAM" id="SignalP"/>
    </source>
</evidence>
<protein>
    <recommendedName>
        <fullName evidence="2">Swiss Army Knife 2H phosphoesterase domain-containing protein</fullName>
    </recommendedName>
</protein>
<accession>A0A9P6U5K0</accession>
<dbReference type="Proteomes" id="UP000726737">
    <property type="component" value="Unassembled WGS sequence"/>
</dbReference>
<proteinExistence type="predicted"/>
<gene>
    <name evidence="3" type="ORF">BG011_000975</name>
</gene>
<feature type="chain" id="PRO_5040285379" description="Swiss Army Knife 2H phosphoesterase domain-containing protein" evidence="1">
    <location>
        <begin position="21"/>
        <end position="224"/>
    </location>
</feature>
<evidence type="ECO:0000313" key="3">
    <source>
        <dbReference type="EMBL" id="KAG0261511.1"/>
    </source>
</evidence>
<evidence type="ECO:0000259" key="2">
    <source>
        <dbReference type="Pfam" id="PF22547"/>
    </source>
</evidence>
<keyword evidence="1" id="KW-0732">Signal</keyword>
<sequence>MRIATSLIATLALVASTVLAAPNDNKHGNQNKAIVMNKKVLQTSKVPFIPHSGTDLFSNWVGLNVDFKYVKPVFDLVSSTPSLGNGTLISRGEAHVTIILPTEYDQILKPAGVTIQELNAMASRKNRLQRSRIRLECLGRVQVVTKSDGEFQQSLQIILKDYKDLIRYRKEVFKLYVKKGGNPALFAPDNFQPHITIGFKNRDIFIEDGVYKGKNACIQKIVSK</sequence>
<feature type="domain" description="Swiss Army Knife 2H phosphoesterase" evidence="2">
    <location>
        <begin position="59"/>
        <end position="205"/>
    </location>
</feature>
<dbReference type="AlphaFoldDB" id="A0A9P6U5K0"/>
<evidence type="ECO:0000313" key="4">
    <source>
        <dbReference type="Proteomes" id="UP000726737"/>
    </source>
</evidence>
<organism evidence="3 4">
    <name type="scientific">Mortierella polycephala</name>
    <dbReference type="NCBI Taxonomy" id="41804"/>
    <lineage>
        <taxon>Eukaryota</taxon>
        <taxon>Fungi</taxon>
        <taxon>Fungi incertae sedis</taxon>
        <taxon>Mucoromycota</taxon>
        <taxon>Mortierellomycotina</taxon>
        <taxon>Mortierellomycetes</taxon>
        <taxon>Mortierellales</taxon>
        <taxon>Mortierellaceae</taxon>
        <taxon>Mortierella</taxon>
    </lineage>
</organism>
<reference evidence="3" key="1">
    <citation type="journal article" date="2020" name="Fungal Divers.">
        <title>Resolving the Mortierellaceae phylogeny through synthesis of multi-gene phylogenetics and phylogenomics.</title>
        <authorList>
            <person name="Vandepol N."/>
            <person name="Liber J."/>
            <person name="Desiro A."/>
            <person name="Na H."/>
            <person name="Kennedy M."/>
            <person name="Barry K."/>
            <person name="Grigoriev I.V."/>
            <person name="Miller A.N."/>
            <person name="O'Donnell K."/>
            <person name="Stajich J.E."/>
            <person name="Bonito G."/>
        </authorList>
    </citation>
    <scope>NUCLEOTIDE SEQUENCE</scope>
    <source>
        <strain evidence="3">KOD948</strain>
    </source>
</reference>
<comment type="caution">
    <text evidence="3">The sequence shown here is derived from an EMBL/GenBank/DDBJ whole genome shotgun (WGS) entry which is preliminary data.</text>
</comment>